<feature type="chain" id="PRO_5031172227" evidence="1">
    <location>
        <begin position="26"/>
        <end position="226"/>
    </location>
</feature>
<dbReference type="AlphaFoldDB" id="A0A7X3FLT5"/>
<proteinExistence type="predicted"/>
<keyword evidence="3" id="KW-1185">Reference proteome</keyword>
<comment type="caution">
    <text evidence="2">The sequence shown here is derived from an EMBL/GenBank/DDBJ whole genome shotgun (WGS) entry which is preliminary data.</text>
</comment>
<evidence type="ECO:0000313" key="3">
    <source>
        <dbReference type="Proteomes" id="UP000490800"/>
    </source>
</evidence>
<organism evidence="2 3">
    <name type="scientific">Paenibacillus lutrae</name>
    <dbReference type="NCBI Taxonomy" id="2078573"/>
    <lineage>
        <taxon>Bacteria</taxon>
        <taxon>Bacillati</taxon>
        <taxon>Bacillota</taxon>
        <taxon>Bacilli</taxon>
        <taxon>Bacillales</taxon>
        <taxon>Paenibacillaceae</taxon>
        <taxon>Paenibacillus</taxon>
    </lineage>
</organism>
<protein>
    <submittedName>
        <fullName evidence="2">Uncharacterized protein</fullName>
    </submittedName>
</protein>
<dbReference type="OrthoDB" id="2579040at2"/>
<reference evidence="2 3" key="1">
    <citation type="journal article" date="2019" name="Microorganisms">
        <title>Paenibacillus lutrae sp. nov., A Chitinolytic Species Isolated from A River Otter in Castril Natural Park, Granada, Spain.</title>
        <authorList>
            <person name="Rodriguez M."/>
            <person name="Reina J.C."/>
            <person name="Bejar V."/>
            <person name="Llamas I."/>
        </authorList>
    </citation>
    <scope>NUCLEOTIDE SEQUENCE [LARGE SCALE GENOMIC DNA]</scope>
    <source>
        <strain evidence="2 3">N10</strain>
    </source>
</reference>
<dbReference type="Proteomes" id="UP000490800">
    <property type="component" value="Unassembled WGS sequence"/>
</dbReference>
<accession>A0A7X3FLT5</accession>
<name>A0A7X3FLT5_9BACL</name>
<gene>
    <name evidence="2" type="ORF">EDM21_21625</name>
</gene>
<feature type="signal peptide" evidence="1">
    <location>
        <begin position="1"/>
        <end position="25"/>
    </location>
</feature>
<keyword evidence="1" id="KW-0732">Signal</keyword>
<sequence>MRSFKVISTSVLALTMAFTGTIVSAADASPDIPVHFANGVKNDLSPQELKSLTKNLPPTATNVTIMESTSRVDKKVSSKIAPSGNACEPGYSYTDTTKTGSYVFKLAEAGSRYINRTGSNITFTSTIGTAKTISGEGSAKGEFDWKVIEAEVGFKISGSYTWTTSEGISVTVRPQYQGWIDYGTSNDYWSGYYTYVRSDCTEGSSFFLKVNGPRYKATVAHETRVY</sequence>
<dbReference type="RefSeq" id="WP_157338513.1">
    <property type="nucleotide sequence ID" value="NZ_RHLK01000018.1"/>
</dbReference>
<dbReference type="EMBL" id="RHLK01000018">
    <property type="protein sequence ID" value="MVP02083.1"/>
    <property type="molecule type" value="Genomic_DNA"/>
</dbReference>
<evidence type="ECO:0000256" key="1">
    <source>
        <dbReference type="SAM" id="SignalP"/>
    </source>
</evidence>
<evidence type="ECO:0000313" key="2">
    <source>
        <dbReference type="EMBL" id="MVP02083.1"/>
    </source>
</evidence>